<evidence type="ECO:0000313" key="1">
    <source>
        <dbReference type="EMBL" id="EKJ75740.1"/>
    </source>
</evidence>
<evidence type="ECO:0000313" key="2">
    <source>
        <dbReference type="Proteomes" id="UP000007978"/>
    </source>
</evidence>
<protein>
    <submittedName>
        <fullName evidence="1">Uncharacterized protein</fullName>
    </submittedName>
</protein>
<dbReference type="EMBL" id="AFNW01000081">
    <property type="protein sequence ID" value="EKJ75740.1"/>
    <property type="molecule type" value="Genomic_DNA"/>
</dbReference>
<sequence length="254" mass="28162">MFLALDSSPTVRLIKAQFAAVVVAGPLYRLTLTNGVHTRAAAIEIVFNCFHGYRRSLARHGSSWLRLGLAKYSIFRQARRITLMQGPLDGIVDISEEASDKVRVCVAEILKELAALGMDIPANAAVPWERQEMTADEQCQIYWHLLRAYMHQVTLCRNPPSDCEAEHGNPAINLLKSGTPCSLASDISAELLNIKSLIETSKAEMVYGISHRLTRVSHDKVDMGDWLMIPSDVIESWETDTGLSLQTVVSSRAQ</sequence>
<dbReference type="RefSeq" id="XP_009255313.1">
    <property type="nucleotide sequence ID" value="XM_009257038.1"/>
</dbReference>
<accession>K3W1E1</accession>
<dbReference type="HOGENOM" id="CLU_1094334_0_0_1"/>
<name>K3W1E1_FUSPC</name>
<dbReference type="Proteomes" id="UP000007978">
    <property type="component" value="Chromosome 3"/>
</dbReference>
<dbReference type="AlphaFoldDB" id="K3W1E1"/>
<proteinExistence type="predicted"/>
<dbReference type="OrthoDB" id="5035669at2759"/>
<dbReference type="eggNOG" id="ENOG502RMTY">
    <property type="taxonomic scope" value="Eukaryota"/>
</dbReference>
<dbReference type="GeneID" id="20362538"/>
<dbReference type="KEGG" id="fpu:FPSE_03920"/>
<reference evidence="1 2" key="1">
    <citation type="journal article" date="2012" name="PLoS Pathog.">
        <title>Comparative pathogenomics reveals horizontally acquired novel virulence genes in fungi infecting cereal hosts.</title>
        <authorList>
            <person name="Gardiner D.M."/>
            <person name="McDonald M.C."/>
            <person name="Covarelli L."/>
            <person name="Solomon P.S."/>
            <person name="Rusu A.G."/>
            <person name="Marshall M."/>
            <person name="Kazan K."/>
            <person name="Chakraborty S."/>
            <person name="McDonald B.A."/>
            <person name="Manners J.M."/>
        </authorList>
    </citation>
    <scope>NUCLEOTIDE SEQUENCE [LARGE SCALE GENOMIC DNA]</scope>
    <source>
        <strain evidence="1 2">CS3096</strain>
    </source>
</reference>
<keyword evidence="2" id="KW-1185">Reference proteome</keyword>
<organism evidence="1 2">
    <name type="scientific">Fusarium pseudograminearum (strain CS3096)</name>
    <name type="common">Wheat and barley crown-rot fungus</name>
    <dbReference type="NCBI Taxonomy" id="1028729"/>
    <lineage>
        <taxon>Eukaryota</taxon>
        <taxon>Fungi</taxon>
        <taxon>Dikarya</taxon>
        <taxon>Ascomycota</taxon>
        <taxon>Pezizomycotina</taxon>
        <taxon>Sordariomycetes</taxon>
        <taxon>Hypocreomycetidae</taxon>
        <taxon>Hypocreales</taxon>
        <taxon>Nectriaceae</taxon>
        <taxon>Fusarium</taxon>
    </lineage>
</organism>
<comment type="caution">
    <text evidence="1">The sequence shown here is derived from an EMBL/GenBank/DDBJ whole genome shotgun (WGS) entry which is preliminary data.</text>
</comment>
<gene>
    <name evidence="1" type="ORF">FPSE_03920</name>
</gene>